<name>R9PRN1_AGAAL</name>
<accession>R9PRN1</accession>
<keyword evidence="3" id="KW-1185">Reference proteome</keyword>
<dbReference type="EMBL" id="BARX01000004">
    <property type="protein sequence ID" value="GAD00766.1"/>
    <property type="molecule type" value="Genomic_DNA"/>
</dbReference>
<dbReference type="OrthoDB" id="6385243at2"/>
<reference evidence="2" key="1">
    <citation type="journal article" date="2013" name="Genome Announc.">
        <title>Draft Genome Sequence of Agarivorans albus Strain MKT 106T, an Agarolytic Marine Bacterium.</title>
        <authorList>
            <person name="Yasuike M."/>
            <person name="Nakamura Y."/>
            <person name="Kai W."/>
            <person name="Fujiwara A."/>
            <person name="Fukui Y."/>
            <person name="Satomi M."/>
            <person name="Sano M."/>
        </authorList>
    </citation>
    <scope>NUCLEOTIDE SEQUENCE [LARGE SCALE GENOMIC DNA]</scope>
</reference>
<protein>
    <submittedName>
        <fullName evidence="2">Uncharacterized protein</fullName>
    </submittedName>
</protein>
<sequence length="201" mass="22780">MDKSLTQVHCNRCECSTTTDKVNGWRVFLYNGLELPLRRTLGWCKQCEALVTAEEFRDINLIIKEMGELVRQVSALEKTLKTNYWQRLLNRKLRRVRRRSVENLLTLGAELDVARQRANKARCVCCDSLDVEVIDSSLNIVEQFWQHNKRNEVATGLTHPGCGGEFVARSNSKVAVKHATATSSEPLPAANSHKQDQQSVA</sequence>
<evidence type="ECO:0000313" key="3">
    <source>
        <dbReference type="Proteomes" id="UP000014461"/>
    </source>
</evidence>
<gene>
    <name evidence="2" type="ORF">AALB_0846</name>
</gene>
<evidence type="ECO:0000313" key="2">
    <source>
        <dbReference type="EMBL" id="GAD00766.1"/>
    </source>
</evidence>
<comment type="caution">
    <text evidence="2">The sequence shown here is derived from an EMBL/GenBank/DDBJ whole genome shotgun (WGS) entry which is preliminary data.</text>
</comment>
<evidence type="ECO:0000256" key="1">
    <source>
        <dbReference type="SAM" id="MobiDB-lite"/>
    </source>
</evidence>
<dbReference type="Proteomes" id="UP000014461">
    <property type="component" value="Unassembled WGS sequence"/>
</dbReference>
<feature type="region of interest" description="Disordered" evidence="1">
    <location>
        <begin position="177"/>
        <end position="201"/>
    </location>
</feature>
<dbReference type="RefSeq" id="WP_016400534.1">
    <property type="nucleotide sequence ID" value="NZ_BARX01000004.1"/>
</dbReference>
<organism evidence="2 3">
    <name type="scientific">Agarivorans albus MKT 106</name>
    <dbReference type="NCBI Taxonomy" id="1331007"/>
    <lineage>
        <taxon>Bacteria</taxon>
        <taxon>Pseudomonadati</taxon>
        <taxon>Pseudomonadota</taxon>
        <taxon>Gammaproteobacteria</taxon>
        <taxon>Alteromonadales</taxon>
        <taxon>Alteromonadaceae</taxon>
        <taxon>Agarivorans</taxon>
    </lineage>
</organism>
<dbReference type="AlphaFoldDB" id="R9PRN1"/>
<proteinExistence type="predicted"/>